<organism evidence="8 9">
    <name type="scientific">Oryza meyeriana var. granulata</name>
    <dbReference type="NCBI Taxonomy" id="110450"/>
    <lineage>
        <taxon>Eukaryota</taxon>
        <taxon>Viridiplantae</taxon>
        <taxon>Streptophyta</taxon>
        <taxon>Embryophyta</taxon>
        <taxon>Tracheophyta</taxon>
        <taxon>Spermatophyta</taxon>
        <taxon>Magnoliopsida</taxon>
        <taxon>Liliopsida</taxon>
        <taxon>Poales</taxon>
        <taxon>Poaceae</taxon>
        <taxon>BOP clade</taxon>
        <taxon>Oryzoideae</taxon>
        <taxon>Oryzeae</taxon>
        <taxon>Oryzinae</taxon>
        <taxon>Oryza</taxon>
        <taxon>Oryza meyeriana</taxon>
    </lineage>
</organism>
<evidence type="ECO:0000256" key="1">
    <source>
        <dbReference type="ARBA" id="ARBA00004123"/>
    </source>
</evidence>
<evidence type="ECO:0000256" key="2">
    <source>
        <dbReference type="ARBA" id="ARBA00004496"/>
    </source>
</evidence>
<dbReference type="EMBL" id="SPHZ02000010">
    <property type="protein sequence ID" value="KAF0894615.1"/>
    <property type="molecule type" value="Genomic_DNA"/>
</dbReference>
<keyword evidence="4" id="KW-0611">Plant defense</keyword>
<dbReference type="InterPro" id="IPR041266">
    <property type="entry name" value="EDS1_EP"/>
</dbReference>
<proteinExistence type="predicted"/>
<feature type="domain" description="EDS1 EP" evidence="7">
    <location>
        <begin position="437"/>
        <end position="660"/>
    </location>
</feature>
<sequence length="661" mass="71431">MEDARGEEENSMFETSHVLGALLTSTPLLARAWDRCVAAADAGGGASSLGFMHGGGGGEGGPVYVAFSGVQAALSVAGAAVAGGCGGEIFKPVGLRGDAAGRLFAPLVAAEPEDAAGEPVAVQALALQGFLRLCGSPEFQVLLNQIRGKAVVFTGHSLGGAIAALVALHYLCTSSSSSACSPAPVLCVTFGSPLLGNEALSKAILRERWAGNFCHVVSQHDVVPRILFCPLNAVPAHIVVGMQLHQLPLRARRAAGMVATVTARMADTNQESLWQLIQEHAGAAAIEQKLAAPEIRGGSPYRPFGAYVLCSPDGAACVDNPTAAVQMLYATFAAWCAPETGAASPEAAHSCYGDLVLSMPHHLLRKRHMGATATAPSASNYDVGISLALEASGIASEATEAAPARQWLKTSKRVGRSPSLNCASLATRLGRITPCRAQIEWYKASFDANTGYYDAFKQRLSPKKFNKANMYRIKLAQFWDGVLAMLDTSQLPYDFHRRAKWVNAARFYQLLVEPLDIADYHRNNLHRTRGSYITHGRERRYELFDKWWKQKGCTGGSTGDTSVTTAARRSKFAGLTQDPCFWARVEVAREQTESAKSERDTTVLAIMLERLHKFERYTSELVESKEVSIDVIAPHSSYSLWVNEWNELKLREEVRTILFQF</sequence>
<evidence type="ECO:0000259" key="7">
    <source>
        <dbReference type="Pfam" id="PF18117"/>
    </source>
</evidence>
<dbReference type="InterPro" id="IPR029058">
    <property type="entry name" value="AB_hydrolase_fold"/>
</dbReference>
<evidence type="ECO:0000313" key="9">
    <source>
        <dbReference type="Proteomes" id="UP000479710"/>
    </source>
</evidence>
<dbReference type="Pfam" id="PF18117">
    <property type="entry name" value="EDS1_EP"/>
    <property type="match status" value="1"/>
</dbReference>
<evidence type="ECO:0000256" key="5">
    <source>
        <dbReference type="ARBA" id="ARBA00023242"/>
    </source>
</evidence>
<dbReference type="PANTHER" id="PTHR47413">
    <property type="entry name" value="LIPASE-LIKE PAD4"/>
    <property type="match status" value="1"/>
</dbReference>
<evidence type="ECO:0000256" key="4">
    <source>
        <dbReference type="ARBA" id="ARBA00022821"/>
    </source>
</evidence>
<dbReference type="AlphaFoldDB" id="A0A6G1C1T4"/>
<dbReference type="Pfam" id="PF01764">
    <property type="entry name" value="Lipase_3"/>
    <property type="match status" value="1"/>
</dbReference>
<dbReference type="GO" id="GO:0005634">
    <property type="term" value="C:nucleus"/>
    <property type="evidence" value="ECO:0007669"/>
    <property type="project" value="UniProtKB-SubCell"/>
</dbReference>
<feature type="domain" description="Fungal lipase-type" evidence="6">
    <location>
        <begin position="137"/>
        <end position="229"/>
    </location>
</feature>
<dbReference type="Proteomes" id="UP000479710">
    <property type="component" value="Unassembled WGS sequence"/>
</dbReference>
<dbReference type="GO" id="GO:0005737">
    <property type="term" value="C:cytoplasm"/>
    <property type="evidence" value="ECO:0007669"/>
    <property type="project" value="UniProtKB-SubCell"/>
</dbReference>
<protein>
    <recommendedName>
        <fullName evidence="10">Fungal lipase-like domain-containing protein</fullName>
    </recommendedName>
</protein>
<dbReference type="SUPFAM" id="SSF53474">
    <property type="entry name" value="alpha/beta-Hydrolases"/>
    <property type="match status" value="1"/>
</dbReference>
<evidence type="ECO:0000259" key="6">
    <source>
        <dbReference type="Pfam" id="PF01764"/>
    </source>
</evidence>
<keyword evidence="3" id="KW-0963">Cytoplasm</keyword>
<dbReference type="OrthoDB" id="426718at2759"/>
<comment type="subcellular location">
    <subcellularLocation>
        <location evidence="2">Cytoplasm</location>
    </subcellularLocation>
    <subcellularLocation>
        <location evidence="1">Nucleus</location>
    </subcellularLocation>
</comment>
<dbReference type="Gene3D" id="3.40.50.1820">
    <property type="entry name" value="alpha/beta hydrolase"/>
    <property type="match status" value="1"/>
</dbReference>
<dbReference type="InterPro" id="IPR002921">
    <property type="entry name" value="Fungal_lipase-type"/>
</dbReference>
<name>A0A6G1C1T4_9ORYZ</name>
<dbReference type="PANTHER" id="PTHR47413:SF2">
    <property type="entry name" value="LIPASE-LIKE PAD4"/>
    <property type="match status" value="1"/>
</dbReference>
<keyword evidence="5" id="KW-0539">Nucleus</keyword>
<keyword evidence="9" id="KW-1185">Reference proteome</keyword>
<comment type="caution">
    <text evidence="8">The sequence shown here is derived from an EMBL/GenBank/DDBJ whole genome shotgun (WGS) entry which is preliminary data.</text>
</comment>
<reference evidence="8 9" key="1">
    <citation type="submission" date="2019-11" db="EMBL/GenBank/DDBJ databases">
        <title>Whole genome sequence of Oryza granulata.</title>
        <authorList>
            <person name="Li W."/>
        </authorList>
    </citation>
    <scope>NUCLEOTIDE SEQUENCE [LARGE SCALE GENOMIC DNA]</scope>
    <source>
        <strain evidence="9">cv. Menghai</strain>
        <tissue evidence="8">Leaf</tissue>
    </source>
</reference>
<gene>
    <name evidence="8" type="ORF">E2562_001912</name>
</gene>
<evidence type="ECO:0008006" key="10">
    <source>
        <dbReference type="Google" id="ProtNLM"/>
    </source>
</evidence>
<evidence type="ECO:0000313" key="8">
    <source>
        <dbReference type="EMBL" id="KAF0894615.1"/>
    </source>
</evidence>
<dbReference type="GO" id="GO:0006629">
    <property type="term" value="P:lipid metabolic process"/>
    <property type="evidence" value="ECO:0007669"/>
    <property type="project" value="InterPro"/>
</dbReference>
<accession>A0A6G1C1T4</accession>
<dbReference type="GO" id="GO:0006952">
    <property type="term" value="P:defense response"/>
    <property type="evidence" value="ECO:0007669"/>
    <property type="project" value="UniProtKB-KW"/>
</dbReference>
<evidence type="ECO:0000256" key="3">
    <source>
        <dbReference type="ARBA" id="ARBA00022490"/>
    </source>
</evidence>